<protein>
    <submittedName>
        <fullName evidence="1">Uncharacterized protein</fullName>
    </submittedName>
</protein>
<name>S8DR29_FOMSC</name>
<dbReference type="PANTHER" id="PTHR39336">
    <property type="entry name" value="PYRIDOXAMINE PHOSPHATE OXIDASE FAMILY PROTEIN (AFU_ORTHOLOGUE AFUA_6G11440)"/>
    <property type="match status" value="1"/>
</dbReference>
<sequence>MGKFYESIPLNLYKWVEAQHMFWVASAPLSGDGHVNVSPKGLKGTFHIVNEKQVWYEDMSGSGSETMAHLREPGNERITILFCAFEGPPRIMRLFGHGRVIEFGTPGYDELLPPDVRHPGSRCAVMIDIHKVGTSCGFSVPLYAFLAHRPILYNWLAGLEATEREFAARSIVDSTAESRIAEKGLKAYWIKENLKSIDGLPAMKVAHTTSTTPAHAPPRGEWGEEAKVLESASTLARNGLNGVANGTGASVKSKERRSIIGALDSTMLTWEVVVAFSLGVVLTAVYMRAVGGPC</sequence>
<keyword evidence="2" id="KW-1185">Reference proteome</keyword>
<dbReference type="AlphaFoldDB" id="S8DR29"/>
<dbReference type="Proteomes" id="UP000015241">
    <property type="component" value="Unassembled WGS sequence"/>
</dbReference>
<dbReference type="EMBL" id="KE504202">
    <property type="protein sequence ID" value="EPS95691.1"/>
    <property type="molecule type" value="Genomic_DNA"/>
</dbReference>
<reference evidence="1 2" key="1">
    <citation type="journal article" date="2012" name="Science">
        <title>The Paleozoic origin of enzymatic lignin decomposition reconstructed from 31 fungal genomes.</title>
        <authorList>
            <person name="Floudas D."/>
            <person name="Binder M."/>
            <person name="Riley R."/>
            <person name="Barry K."/>
            <person name="Blanchette R.A."/>
            <person name="Henrissat B."/>
            <person name="Martinez A.T."/>
            <person name="Otillar R."/>
            <person name="Spatafora J.W."/>
            <person name="Yadav J.S."/>
            <person name="Aerts A."/>
            <person name="Benoit I."/>
            <person name="Boyd A."/>
            <person name="Carlson A."/>
            <person name="Copeland A."/>
            <person name="Coutinho P.M."/>
            <person name="de Vries R.P."/>
            <person name="Ferreira P."/>
            <person name="Findley K."/>
            <person name="Foster B."/>
            <person name="Gaskell J."/>
            <person name="Glotzer D."/>
            <person name="Gorecki P."/>
            <person name="Heitman J."/>
            <person name="Hesse C."/>
            <person name="Hori C."/>
            <person name="Igarashi K."/>
            <person name="Jurgens J.A."/>
            <person name="Kallen N."/>
            <person name="Kersten P."/>
            <person name="Kohler A."/>
            <person name="Kuees U."/>
            <person name="Kumar T.K.A."/>
            <person name="Kuo A."/>
            <person name="LaButti K."/>
            <person name="Larrondo L.F."/>
            <person name="Lindquist E."/>
            <person name="Ling A."/>
            <person name="Lombard V."/>
            <person name="Lucas S."/>
            <person name="Lundell T."/>
            <person name="Martin R."/>
            <person name="McLaughlin D.J."/>
            <person name="Morgenstern I."/>
            <person name="Morin E."/>
            <person name="Murat C."/>
            <person name="Nagy L.G."/>
            <person name="Nolan M."/>
            <person name="Ohm R.A."/>
            <person name="Patyshakuliyeva A."/>
            <person name="Rokas A."/>
            <person name="Ruiz-Duenas F.J."/>
            <person name="Sabat G."/>
            <person name="Salamov A."/>
            <person name="Samejima M."/>
            <person name="Schmutz J."/>
            <person name="Slot J.C."/>
            <person name="St John F."/>
            <person name="Stenlid J."/>
            <person name="Sun H."/>
            <person name="Sun S."/>
            <person name="Syed K."/>
            <person name="Tsang A."/>
            <person name="Wiebenga A."/>
            <person name="Young D."/>
            <person name="Pisabarro A."/>
            <person name="Eastwood D.C."/>
            <person name="Martin F."/>
            <person name="Cullen D."/>
            <person name="Grigoriev I.V."/>
            <person name="Hibbett D.S."/>
        </authorList>
    </citation>
    <scope>NUCLEOTIDE SEQUENCE</scope>
    <source>
        <strain evidence="2">FP-58527</strain>
    </source>
</reference>
<evidence type="ECO:0000313" key="2">
    <source>
        <dbReference type="Proteomes" id="UP000015241"/>
    </source>
</evidence>
<gene>
    <name evidence="1" type="ORF">FOMPIDRAFT_1053948</name>
</gene>
<proteinExistence type="predicted"/>
<dbReference type="PANTHER" id="PTHR39336:SF3">
    <property type="entry name" value="PYRIDOXAMINE PHOSPHATE OXIDASE"/>
    <property type="match status" value="1"/>
</dbReference>
<dbReference type="HOGENOM" id="CLU_054794_2_1_1"/>
<accession>S8DR29</accession>
<dbReference type="InterPro" id="IPR012349">
    <property type="entry name" value="Split_barrel_FMN-bd"/>
</dbReference>
<dbReference type="STRING" id="743788.S8DR29"/>
<dbReference type="OrthoDB" id="539398at2759"/>
<organism evidence="1 2">
    <name type="scientific">Fomitopsis schrenkii</name>
    <name type="common">Brown rot fungus</name>
    <dbReference type="NCBI Taxonomy" id="2126942"/>
    <lineage>
        <taxon>Eukaryota</taxon>
        <taxon>Fungi</taxon>
        <taxon>Dikarya</taxon>
        <taxon>Basidiomycota</taxon>
        <taxon>Agaricomycotina</taxon>
        <taxon>Agaricomycetes</taxon>
        <taxon>Polyporales</taxon>
        <taxon>Fomitopsis</taxon>
    </lineage>
</organism>
<dbReference type="Gene3D" id="2.30.110.10">
    <property type="entry name" value="Electron Transport, Fmn-binding Protein, Chain A"/>
    <property type="match status" value="1"/>
</dbReference>
<dbReference type="InParanoid" id="S8DR29"/>
<dbReference type="eggNOG" id="ENOG502S3ZI">
    <property type="taxonomic scope" value="Eukaryota"/>
</dbReference>
<evidence type="ECO:0000313" key="1">
    <source>
        <dbReference type="EMBL" id="EPS95691.1"/>
    </source>
</evidence>